<comment type="caution">
    <text evidence="5">The sequence shown here is derived from an EMBL/GenBank/DDBJ whole genome shotgun (WGS) entry which is preliminary data.</text>
</comment>
<keyword evidence="2 3" id="KW-0072">Autophagy</keyword>
<organism evidence="5 6">
    <name type="scientific">Favolaschia claudopus</name>
    <dbReference type="NCBI Taxonomy" id="2862362"/>
    <lineage>
        <taxon>Eukaryota</taxon>
        <taxon>Fungi</taxon>
        <taxon>Dikarya</taxon>
        <taxon>Basidiomycota</taxon>
        <taxon>Agaricomycotina</taxon>
        <taxon>Agaricomycetes</taxon>
        <taxon>Agaricomycetidae</taxon>
        <taxon>Agaricales</taxon>
        <taxon>Marasmiineae</taxon>
        <taxon>Mycenaceae</taxon>
        <taxon>Favolaschia</taxon>
    </lineage>
</organism>
<evidence type="ECO:0000259" key="4">
    <source>
        <dbReference type="Pfam" id="PF10033"/>
    </source>
</evidence>
<dbReference type="GO" id="GO:1990316">
    <property type="term" value="C:Atg1/ULK1 kinase complex"/>
    <property type="evidence" value="ECO:0007669"/>
    <property type="project" value="InterPro"/>
</dbReference>
<dbReference type="InterPro" id="IPR018731">
    <property type="entry name" value="Atg13_N"/>
</dbReference>
<sequence>MSNARASPATAAAPQTETWTRTDQVTHHIYTKVYQIIYGARSTDQGPLSGRVDKWFNLETPLPVGNFPSIESDLEIYRSLSSHSEPRPLVIRILLAVLPGMGIIHTPSNVRIVPEARLILLEEWVLDFATFDQDSVPTSSSAFVTQSDQPTQLEESTPASLYKLAIPLLRGLYSLLRILPAWRTIRELVLGERMRVVLSLRPELEENPGERILGFGDSPVPDVDASPLPTGTHVFPSLPHPLGILTLSTTYLTTPFFVCVPAAGPPTLSSPSFAPLQINPHCYLTKVEVNLCCSLASYED</sequence>
<evidence type="ECO:0000256" key="2">
    <source>
        <dbReference type="ARBA" id="ARBA00023006"/>
    </source>
</evidence>
<dbReference type="Proteomes" id="UP001362999">
    <property type="component" value="Unassembled WGS sequence"/>
</dbReference>
<dbReference type="Gene3D" id="3.30.900.10">
    <property type="entry name" value="HORMA domain"/>
    <property type="match status" value="1"/>
</dbReference>
<proteinExistence type="inferred from homology"/>
<dbReference type="GO" id="GO:0000407">
    <property type="term" value="C:phagophore assembly site"/>
    <property type="evidence" value="ECO:0007669"/>
    <property type="project" value="TreeGrafter"/>
</dbReference>
<feature type="domain" description="Autophagy-related protein 13 N-terminal" evidence="4">
    <location>
        <begin position="27"/>
        <end position="255"/>
    </location>
</feature>
<dbReference type="AlphaFoldDB" id="A0AAW0ECR5"/>
<evidence type="ECO:0000256" key="3">
    <source>
        <dbReference type="RuleBase" id="RU361214"/>
    </source>
</evidence>
<keyword evidence="6" id="KW-1185">Reference proteome</keyword>
<dbReference type="PANTHER" id="PTHR13430">
    <property type="match status" value="1"/>
</dbReference>
<evidence type="ECO:0000313" key="5">
    <source>
        <dbReference type="EMBL" id="KAK7063442.1"/>
    </source>
</evidence>
<dbReference type="GO" id="GO:0000423">
    <property type="term" value="P:mitophagy"/>
    <property type="evidence" value="ECO:0007669"/>
    <property type="project" value="TreeGrafter"/>
</dbReference>
<dbReference type="GO" id="GO:0005829">
    <property type="term" value="C:cytosol"/>
    <property type="evidence" value="ECO:0007669"/>
    <property type="project" value="TreeGrafter"/>
</dbReference>
<evidence type="ECO:0000256" key="1">
    <source>
        <dbReference type="ARBA" id="ARBA00005246"/>
    </source>
</evidence>
<dbReference type="EMBL" id="JAWWNJ010000001">
    <property type="protein sequence ID" value="KAK7063442.1"/>
    <property type="molecule type" value="Genomic_DNA"/>
</dbReference>
<dbReference type="InterPro" id="IPR040182">
    <property type="entry name" value="ATG13"/>
</dbReference>
<reference evidence="5 6" key="1">
    <citation type="journal article" date="2024" name="J Genomics">
        <title>Draft genome sequencing and assembly of Favolaschia claudopus CIRM-BRFM 2984 isolated from oak limbs.</title>
        <authorList>
            <person name="Navarro D."/>
            <person name="Drula E."/>
            <person name="Chaduli D."/>
            <person name="Cazenave R."/>
            <person name="Ahrendt S."/>
            <person name="Wang J."/>
            <person name="Lipzen A."/>
            <person name="Daum C."/>
            <person name="Barry K."/>
            <person name="Grigoriev I.V."/>
            <person name="Favel A."/>
            <person name="Rosso M.N."/>
            <person name="Martin F."/>
        </authorList>
    </citation>
    <scope>NUCLEOTIDE SEQUENCE [LARGE SCALE GENOMIC DNA]</scope>
    <source>
        <strain evidence="5 6">CIRM-BRFM 2984</strain>
    </source>
</reference>
<dbReference type="GO" id="GO:0034727">
    <property type="term" value="P:piecemeal microautophagy of the nucleus"/>
    <property type="evidence" value="ECO:0007669"/>
    <property type="project" value="TreeGrafter"/>
</dbReference>
<comment type="similarity">
    <text evidence="1 3">Belongs to the ATG13 family. Fungi subfamily.</text>
</comment>
<name>A0AAW0ECR5_9AGAR</name>
<protein>
    <recommendedName>
        <fullName evidence="3">Autophagy-related protein 13</fullName>
    </recommendedName>
</protein>
<gene>
    <name evidence="5" type="ORF">R3P38DRAFT_2756373</name>
</gene>
<dbReference type="PANTHER" id="PTHR13430:SF4">
    <property type="entry name" value="AUTOPHAGY-RELATED PROTEIN 13"/>
    <property type="match status" value="1"/>
</dbReference>
<evidence type="ECO:0000313" key="6">
    <source>
        <dbReference type="Proteomes" id="UP001362999"/>
    </source>
</evidence>
<dbReference type="GO" id="GO:0034497">
    <property type="term" value="P:protein localization to phagophore assembly site"/>
    <property type="evidence" value="ECO:0007669"/>
    <property type="project" value="TreeGrafter"/>
</dbReference>
<dbReference type="Pfam" id="PF10033">
    <property type="entry name" value="ATG13"/>
    <property type="match status" value="1"/>
</dbReference>
<accession>A0AAW0ECR5</accession>
<dbReference type="InterPro" id="IPR036570">
    <property type="entry name" value="HORMA_dom_sf"/>
</dbReference>